<name>F0WPS3_9STRA</name>
<accession>F0WPS3</accession>
<reference evidence="1" key="1">
    <citation type="journal article" date="2011" name="PLoS Biol.">
        <title>Gene gain and loss during evolution of obligate parasitism in the white rust pathogen of Arabidopsis thaliana.</title>
        <authorList>
            <person name="Kemen E."/>
            <person name="Gardiner A."/>
            <person name="Schultz-Larsen T."/>
            <person name="Kemen A.C."/>
            <person name="Balmuth A.L."/>
            <person name="Robert-Seilaniantz A."/>
            <person name="Bailey K."/>
            <person name="Holub E."/>
            <person name="Studholme D.J."/>
            <person name="Maclean D."/>
            <person name="Jones J.D."/>
        </authorList>
    </citation>
    <scope>NUCLEOTIDE SEQUENCE</scope>
</reference>
<sequence>MGLLADEVTFDGLRFLLFLNNNKNRLGTHIQAELVFRVCTLCTKNYTGTYFLILSFVPNVSQVQLVLSMNTGTLRGTLPFNEGNGTFDGILAVATCRKCDSKQLRTQYIRFWNDCIRAESTSVFPEVIPSLTACVYTHLPARSLRGVYEDEG</sequence>
<dbReference type="EMBL" id="FR824234">
    <property type="protein sequence ID" value="CCA23324.1"/>
    <property type="molecule type" value="Genomic_DNA"/>
</dbReference>
<reference evidence="1" key="2">
    <citation type="submission" date="2011-02" db="EMBL/GenBank/DDBJ databases">
        <authorList>
            <person name="MacLean D."/>
        </authorList>
    </citation>
    <scope>NUCLEOTIDE SEQUENCE</scope>
</reference>
<evidence type="ECO:0000313" key="1">
    <source>
        <dbReference type="EMBL" id="CCA23324.1"/>
    </source>
</evidence>
<dbReference type="AlphaFoldDB" id="F0WPS3"/>
<dbReference type="EMBL" id="FR824280">
    <property type="protein sequence ID" value="CCA24340.1"/>
    <property type="molecule type" value="Genomic_DNA"/>
</dbReference>
<protein>
    <submittedName>
        <fullName evidence="1">AlNc14C189G8415 protein</fullName>
    </submittedName>
    <submittedName>
        <fullName evidence="2">AlNc14C235G9358 protein</fullName>
    </submittedName>
</protein>
<gene>
    <name evidence="1" type="primary">AlNc14C189G8415</name>
    <name evidence="2" type="synonym">AlNc14C235G9358</name>
    <name evidence="1" type="ORF">ALNC14_094670</name>
    <name evidence="2" type="ORF">ALNC14_104840</name>
</gene>
<organism evidence="1">
    <name type="scientific">Albugo laibachii Nc14</name>
    <dbReference type="NCBI Taxonomy" id="890382"/>
    <lineage>
        <taxon>Eukaryota</taxon>
        <taxon>Sar</taxon>
        <taxon>Stramenopiles</taxon>
        <taxon>Oomycota</taxon>
        <taxon>Peronosporomycetes</taxon>
        <taxon>Albuginales</taxon>
        <taxon>Albuginaceae</taxon>
        <taxon>Albugo</taxon>
    </lineage>
</organism>
<dbReference type="HOGENOM" id="CLU_1725680_0_0_1"/>
<evidence type="ECO:0000313" key="2">
    <source>
        <dbReference type="EMBL" id="CCA24340.1"/>
    </source>
</evidence>
<proteinExistence type="predicted"/>